<dbReference type="InterPro" id="IPR011009">
    <property type="entry name" value="Kinase-like_dom_sf"/>
</dbReference>
<name>A0AA38Z4L9_VITRO</name>
<feature type="disulfide bond" evidence="12">
    <location>
        <begin position="243"/>
        <end position="260"/>
    </location>
</feature>
<evidence type="ECO:0000313" key="15">
    <source>
        <dbReference type="EMBL" id="KAJ9682002.1"/>
    </source>
</evidence>
<reference evidence="15 16" key="1">
    <citation type="journal article" date="2023" name="BMC Biotechnol.">
        <title>Vitis rotundifolia cv Carlos genome sequencing.</title>
        <authorList>
            <person name="Huff M."/>
            <person name="Hulse-Kemp A."/>
            <person name="Scheffler B."/>
            <person name="Youngblood R."/>
            <person name="Simpson S."/>
            <person name="Babiker E."/>
            <person name="Staton M."/>
        </authorList>
    </citation>
    <scope>NUCLEOTIDE SEQUENCE [LARGE SCALE GENOMIC DNA]</scope>
    <source>
        <tissue evidence="15">Leaf</tissue>
    </source>
</reference>
<evidence type="ECO:0000259" key="14">
    <source>
        <dbReference type="PROSITE" id="PS50011"/>
    </source>
</evidence>
<feature type="transmembrane region" description="Helical" evidence="13">
    <location>
        <begin position="30"/>
        <end position="52"/>
    </location>
</feature>
<keyword evidence="9 10" id="KW-0464">Manganese</keyword>
<dbReference type="SMART" id="SM00219">
    <property type="entry name" value="TyrKc"/>
    <property type="match status" value="1"/>
</dbReference>
<dbReference type="EMBL" id="JARBHA010000014">
    <property type="protein sequence ID" value="KAJ9682002.1"/>
    <property type="molecule type" value="Genomic_DNA"/>
</dbReference>
<dbReference type="PRINTS" id="PR00325">
    <property type="entry name" value="GERMIN"/>
</dbReference>
<evidence type="ECO:0000256" key="6">
    <source>
        <dbReference type="ARBA" id="ARBA00022723"/>
    </source>
</evidence>
<feature type="binding site" evidence="10">
    <location>
        <position position="319"/>
    </location>
    <ligand>
        <name>oxalate</name>
        <dbReference type="ChEBI" id="CHEBI:30623"/>
    </ligand>
</feature>
<keyword evidence="7 12" id="KW-1015">Disulfide bond</keyword>
<dbReference type="InterPro" id="IPR000719">
    <property type="entry name" value="Prot_kinase_dom"/>
</dbReference>
<keyword evidence="8" id="KW-0325">Glycoprotein</keyword>
<feature type="binding site" evidence="11">
    <location>
        <position position="370"/>
    </location>
    <ligand>
        <name>Mn(2+)</name>
        <dbReference type="ChEBI" id="CHEBI:29035"/>
    </ligand>
</feature>
<evidence type="ECO:0000256" key="13">
    <source>
        <dbReference type="SAM" id="Phobius"/>
    </source>
</evidence>
<evidence type="ECO:0000256" key="5">
    <source>
        <dbReference type="ARBA" id="ARBA00022525"/>
    </source>
</evidence>
<dbReference type="Proteomes" id="UP001168098">
    <property type="component" value="Unassembled WGS sequence"/>
</dbReference>
<dbReference type="Gene3D" id="2.60.120.10">
    <property type="entry name" value="Jelly Rolls"/>
    <property type="match status" value="1"/>
</dbReference>
<dbReference type="SMART" id="SM00835">
    <property type="entry name" value="Cupin_1"/>
    <property type="match status" value="1"/>
</dbReference>
<dbReference type="PANTHER" id="PTHR31238">
    <property type="entry name" value="GERMIN-LIKE PROTEIN SUBFAMILY 3 MEMBER 3"/>
    <property type="match status" value="1"/>
</dbReference>
<keyword evidence="13" id="KW-1133">Transmembrane helix</keyword>
<comment type="similarity">
    <text evidence="3">Belongs to the germin family.</text>
</comment>
<organism evidence="15 16">
    <name type="scientific">Vitis rotundifolia</name>
    <name type="common">Muscadine grape</name>
    <dbReference type="NCBI Taxonomy" id="103349"/>
    <lineage>
        <taxon>Eukaryota</taxon>
        <taxon>Viridiplantae</taxon>
        <taxon>Streptophyta</taxon>
        <taxon>Embryophyta</taxon>
        <taxon>Tracheophyta</taxon>
        <taxon>Spermatophyta</taxon>
        <taxon>Magnoliopsida</taxon>
        <taxon>eudicotyledons</taxon>
        <taxon>Gunneridae</taxon>
        <taxon>Pentapetalae</taxon>
        <taxon>rosids</taxon>
        <taxon>Vitales</taxon>
        <taxon>Vitaceae</taxon>
        <taxon>Viteae</taxon>
        <taxon>Vitis</taxon>
    </lineage>
</organism>
<sequence>MGNMGLCGGTKLMGLHPCEIQKQKHKKRKWIYYLFAILTCSLFLFVLIALTVRRFFFKNRSAGAETAILMYSPTHHGTQTLTEREIEIATGGFDETNLLGKGSFCRVYKAIINDGKTVVAVKVLQEECIQGYRSFKRECQILSEIRHRNLVRMIGSPRNSGFKAIILVLESSFQVTNQEDMLLPQLLFYEDLSGISPQIEIVIVGDSTLTMKKGVSFLVTVALMALASFLASAYDPSPLQDTCVAVDEPKNAVFVNGKFCKNPNLTVADDFLYQGLNIPGNTANRVGSYVNLINVDAIPGLNTLGMSLARIDYEPNGQNPPHFRPRASEMLVVLEGTLSVGFITSNPEHRLISKVLNKGDVFVFPVGLIHGQVNIGSTNAVAIAALNSQNPGEVTIASSIFRSNPPINPDFLARAFQLDKKVVEYLQARF</sequence>
<dbReference type="InterPro" id="IPR001929">
    <property type="entry name" value="Germin"/>
</dbReference>
<accession>A0AA38Z4L9</accession>
<dbReference type="InterPro" id="IPR011051">
    <property type="entry name" value="RmlC_Cupin_sf"/>
</dbReference>
<evidence type="ECO:0000256" key="7">
    <source>
        <dbReference type="ARBA" id="ARBA00023157"/>
    </source>
</evidence>
<comment type="caution">
    <text evidence="15">The sequence shown here is derived from an EMBL/GenBank/DDBJ whole genome shotgun (WGS) entry which is preliminary data.</text>
</comment>
<dbReference type="GO" id="GO:0004713">
    <property type="term" value="F:protein tyrosine kinase activity"/>
    <property type="evidence" value="ECO:0007669"/>
    <property type="project" value="InterPro"/>
</dbReference>
<dbReference type="InterPro" id="IPR014710">
    <property type="entry name" value="RmlC-like_jellyroll"/>
</dbReference>
<feature type="binding site" evidence="10">
    <location>
        <position position="329"/>
    </location>
    <ligand>
        <name>oxalate</name>
        <dbReference type="ChEBI" id="CHEBI:30623"/>
    </ligand>
</feature>
<comment type="function">
    <text evidence="1">May play a role in plant defense. Probably has no oxalate oxidase activity even if the active site is conserved.</text>
</comment>
<keyword evidence="6 10" id="KW-0479">Metal-binding</keyword>
<keyword evidence="13" id="KW-0472">Membrane</keyword>
<proteinExistence type="inferred from homology"/>
<keyword evidence="5" id="KW-0964">Secreted</keyword>
<dbReference type="SUPFAM" id="SSF51182">
    <property type="entry name" value="RmlC-like cupins"/>
    <property type="match status" value="1"/>
</dbReference>
<feature type="binding site" evidence="11">
    <location>
        <position position="322"/>
    </location>
    <ligand>
        <name>Mn(2+)</name>
        <dbReference type="ChEBI" id="CHEBI:29035"/>
    </ligand>
</feature>
<dbReference type="SUPFAM" id="SSF56112">
    <property type="entry name" value="Protein kinase-like (PK-like)"/>
    <property type="match status" value="1"/>
</dbReference>
<evidence type="ECO:0000256" key="10">
    <source>
        <dbReference type="PIRSR" id="PIRSR601929-1"/>
    </source>
</evidence>
<protein>
    <recommendedName>
        <fullName evidence="14">Protein kinase domain-containing protein</fullName>
    </recommendedName>
</protein>
<feature type="domain" description="Protein kinase" evidence="14">
    <location>
        <begin position="93"/>
        <end position="430"/>
    </location>
</feature>
<evidence type="ECO:0000256" key="8">
    <source>
        <dbReference type="ARBA" id="ARBA00023180"/>
    </source>
</evidence>
<gene>
    <name evidence="15" type="ORF">PVL29_018069</name>
</gene>
<dbReference type="InterPro" id="IPR001245">
    <property type="entry name" value="Ser-Thr/Tyr_kinase_cat_dom"/>
</dbReference>
<evidence type="ECO:0000256" key="3">
    <source>
        <dbReference type="ARBA" id="ARBA00007456"/>
    </source>
</evidence>
<keyword evidence="4" id="KW-0052">Apoplast</keyword>
<dbReference type="Gene3D" id="3.30.200.20">
    <property type="entry name" value="Phosphorylase Kinase, domain 1"/>
    <property type="match status" value="1"/>
</dbReference>
<evidence type="ECO:0000313" key="16">
    <source>
        <dbReference type="Proteomes" id="UP001168098"/>
    </source>
</evidence>
<evidence type="ECO:0000256" key="12">
    <source>
        <dbReference type="PIRSR" id="PIRSR601929-3"/>
    </source>
</evidence>
<dbReference type="GO" id="GO:0048046">
    <property type="term" value="C:apoplast"/>
    <property type="evidence" value="ECO:0007669"/>
    <property type="project" value="UniProtKB-SubCell"/>
</dbReference>
<dbReference type="GO" id="GO:0005524">
    <property type="term" value="F:ATP binding"/>
    <property type="evidence" value="ECO:0007669"/>
    <property type="project" value="InterPro"/>
</dbReference>
<dbReference type="InterPro" id="IPR020635">
    <property type="entry name" value="Tyr_kinase_cat_dom"/>
</dbReference>
<evidence type="ECO:0000256" key="4">
    <source>
        <dbReference type="ARBA" id="ARBA00022523"/>
    </source>
</evidence>
<keyword evidence="16" id="KW-1185">Reference proteome</keyword>
<dbReference type="Pfam" id="PF07714">
    <property type="entry name" value="PK_Tyr_Ser-Thr"/>
    <property type="match status" value="1"/>
</dbReference>
<dbReference type="PROSITE" id="PS50011">
    <property type="entry name" value="PROTEIN_KINASE_DOM"/>
    <property type="match status" value="1"/>
</dbReference>
<dbReference type="FunFam" id="2.60.120.10:FF:000005">
    <property type="entry name" value="Germin-like protein subfamily 1 member 8"/>
    <property type="match status" value="1"/>
</dbReference>
<evidence type="ECO:0000256" key="2">
    <source>
        <dbReference type="ARBA" id="ARBA00004271"/>
    </source>
</evidence>
<evidence type="ECO:0000256" key="9">
    <source>
        <dbReference type="ARBA" id="ARBA00023211"/>
    </source>
</evidence>
<dbReference type="CDD" id="cd02241">
    <property type="entry name" value="cupin_OxOx"/>
    <property type="match status" value="1"/>
</dbReference>
<evidence type="ECO:0000256" key="1">
    <source>
        <dbReference type="ARBA" id="ARBA00003629"/>
    </source>
</evidence>
<feature type="binding site" evidence="11">
    <location>
        <position position="329"/>
    </location>
    <ligand>
        <name>Mn(2+)</name>
        <dbReference type="ChEBI" id="CHEBI:29035"/>
    </ligand>
</feature>
<evidence type="ECO:0000256" key="11">
    <source>
        <dbReference type="PIRSR" id="PIRSR601929-2"/>
    </source>
</evidence>
<dbReference type="GO" id="GO:0030145">
    <property type="term" value="F:manganese ion binding"/>
    <property type="evidence" value="ECO:0007669"/>
    <property type="project" value="InterPro"/>
</dbReference>
<dbReference type="Pfam" id="PF00190">
    <property type="entry name" value="Cupin_1"/>
    <property type="match status" value="1"/>
</dbReference>
<comment type="subcellular location">
    <subcellularLocation>
        <location evidence="2">Secreted</location>
        <location evidence="2">Extracellular space</location>
        <location evidence="2">Apoplast</location>
    </subcellularLocation>
</comment>
<keyword evidence="13" id="KW-0812">Transmembrane</keyword>
<dbReference type="InterPro" id="IPR006045">
    <property type="entry name" value="Cupin_1"/>
</dbReference>
<dbReference type="AlphaFoldDB" id="A0AA38Z4L9"/>